<dbReference type="Proteomes" id="UP000034894">
    <property type="component" value="Unassembled WGS sequence"/>
</dbReference>
<evidence type="ECO:0000313" key="2">
    <source>
        <dbReference type="EMBL" id="KKS95864.1"/>
    </source>
</evidence>
<comment type="caution">
    <text evidence="2">The sequence shown here is derived from an EMBL/GenBank/DDBJ whole genome shotgun (WGS) entry which is preliminary data.</text>
</comment>
<gene>
    <name evidence="2" type="ORF">UV73_C0013G0009</name>
</gene>
<protein>
    <submittedName>
        <fullName evidence="2">Uncharacterized protein</fullName>
    </submittedName>
</protein>
<evidence type="ECO:0000256" key="1">
    <source>
        <dbReference type="SAM" id="Phobius"/>
    </source>
</evidence>
<dbReference type="AlphaFoldDB" id="A0A0G1DE16"/>
<name>A0A0G1DE16_9BACT</name>
<reference evidence="2 3" key="1">
    <citation type="journal article" date="2015" name="Nature">
        <title>rRNA introns, odd ribosomes, and small enigmatic genomes across a large radiation of phyla.</title>
        <authorList>
            <person name="Brown C.T."/>
            <person name="Hug L.A."/>
            <person name="Thomas B.C."/>
            <person name="Sharon I."/>
            <person name="Castelle C.J."/>
            <person name="Singh A."/>
            <person name="Wilkins M.J."/>
            <person name="Williams K.H."/>
            <person name="Banfield J.F."/>
        </authorList>
    </citation>
    <scope>NUCLEOTIDE SEQUENCE [LARGE SCALE GENOMIC DNA]</scope>
</reference>
<sequence>MNSLTIILFSAFLFFSWPQEIFSQAGNLDIAITRPVDGSAKPGDILSLTGQNANLAPASVSFDEKMFGVLVEDPAFLIKTATGSPVARTGIVNVNISTLGGPIKAGDYITSSPLKGHGQKADNLGGYMLGVALQDFDEKNGTKENFENQAIAKGQIKTEIGIGPASPTLIKASGGLLGTLKQISQALMFNIKTSRNAEKIIRYVIAGLVAVIVIFINFNTFGKNINKGIEAIGRNPLAKVSIQSMIVINVILIAIVSIGGIVLSLAILSL</sequence>
<accession>A0A0G1DE16</accession>
<proteinExistence type="predicted"/>
<keyword evidence="1" id="KW-1133">Transmembrane helix</keyword>
<dbReference type="EMBL" id="LCFP01000013">
    <property type="protein sequence ID" value="KKS95864.1"/>
    <property type="molecule type" value="Genomic_DNA"/>
</dbReference>
<feature type="transmembrane region" description="Helical" evidence="1">
    <location>
        <begin position="200"/>
        <end position="221"/>
    </location>
</feature>
<dbReference type="STRING" id="1618443.UV73_C0013G0009"/>
<feature type="transmembrane region" description="Helical" evidence="1">
    <location>
        <begin position="242"/>
        <end position="268"/>
    </location>
</feature>
<organism evidence="2 3">
    <name type="scientific">Candidatus Gottesmanbacteria bacterium GW2011_GWA2_43_14</name>
    <dbReference type="NCBI Taxonomy" id="1618443"/>
    <lineage>
        <taxon>Bacteria</taxon>
        <taxon>Candidatus Gottesmaniibacteriota</taxon>
    </lineage>
</organism>
<keyword evidence="1" id="KW-0472">Membrane</keyword>
<keyword evidence="1" id="KW-0812">Transmembrane</keyword>
<evidence type="ECO:0000313" key="3">
    <source>
        <dbReference type="Proteomes" id="UP000034894"/>
    </source>
</evidence>